<reference evidence="2" key="1">
    <citation type="submission" date="2023-07" db="EMBL/GenBank/DDBJ databases">
        <title>Chromosome-level genome assembly of Artemia franciscana.</title>
        <authorList>
            <person name="Jo E."/>
        </authorList>
    </citation>
    <scope>NUCLEOTIDE SEQUENCE</scope>
    <source>
        <tissue evidence="2">Whole body</tissue>
    </source>
</reference>
<dbReference type="AlphaFoldDB" id="A0AA88L6F9"/>
<name>A0AA88L6F9_ARTSF</name>
<dbReference type="Pfam" id="PF01370">
    <property type="entry name" value="Epimerase"/>
    <property type="match status" value="1"/>
</dbReference>
<evidence type="ECO:0000259" key="1">
    <source>
        <dbReference type="Pfam" id="PF01370"/>
    </source>
</evidence>
<comment type="caution">
    <text evidence="2">The sequence shown here is derived from an EMBL/GenBank/DDBJ whole genome shotgun (WGS) entry which is preliminary data.</text>
</comment>
<proteinExistence type="predicted"/>
<dbReference type="SUPFAM" id="SSF51735">
    <property type="entry name" value="NAD(P)-binding Rossmann-fold domains"/>
    <property type="match status" value="1"/>
</dbReference>
<dbReference type="PANTHER" id="PTHR43245:SF11">
    <property type="entry name" value="LD23561P"/>
    <property type="match status" value="1"/>
</dbReference>
<evidence type="ECO:0000313" key="3">
    <source>
        <dbReference type="Proteomes" id="UP001187531"/>
    </source>
</evidence>
<dbReference type="EMBL" id="JAVRJZ010000009">
    <property type="protein sequence ID" value="KAK2718722.1"/>
    <property type="molecule type" value="Genomic_DNA"/>
</dbReference>
<dbReference type="InterPro" id="IPR001509">
    <property type="entry name" value="Epimerase_deHydtase"/>
</dbReference>
<dbReference type="InterPro" id="IPR036291">
    <property type="entry name" value="NAD(P)-bd_dom_sf"/>
</dbReference>
<sequence length="368" mass="41614">MSNIAVLVLGGCGFVGRNLVELLVKEPDVAFIRVVDKVPPQMAWLSRKHASVFESEKVQFSSCNLLSKLSREKVFLREGMRSFDFVINLAAETKPGQDEAVYREGIVSLSVACAEEALKTGVKRYVELSSGNMGSSEKHPMKENANPEPWTEMAKHKRIVEQKLSKMIHDLDIIFIRPPLVYGRADRNSLMPWIAIAAVYKHLSETMEILWTEKLRRDVCHVTDLSRAIWHLTLNGKRGEVYNITDMSETTLGEIIDVICGMINVKYSFLGNFWSSLAKLDLEGVVEEGNEKHLNEWSRLCKENGLENTPVSPFISKETILGKHLWLDTTKLKATGFCPLYPKIEACHLKEVIDEFIEQDLFPASVFG</sequence>
<evidence type="ECO:0000313" key="2">
    <source>
        <dbReference type="EMBL" id="KAK2718722.1"/>
    </source>
</evidence>
<keyword evidence="3" id="KW-1185">Reference proteome</keyword>
<dbReference type="Gene3D" id="3.40.50.720">
    <property type="entry name" value="NAD(P)-binding Rossmann-like Domain"/>
    <property type="match status" value="1"/>
</dbReference>
<dbReference type="CDD" id="cd08946">
    <property type="entry name" value="SDR_e"/>
    <property type="match status" value="1"/>
</dbReference>
<organism evidence="2 3">
    <name type="scientific">Artemia franciscana</name>
    <name type="common">Brine shrimp</name>
    <name type="synonym">Artemia sanfranciscana</name>
    <dbReference type="NCBI Taxonomy" id="6661"/>
    <lineage>
        <taxon>Eukaryota</taxon>
        <taxon>Metazoa</taxon>
        <taxon>Ecdysozoa</taxon>
        <taxon>Arthropoda</taxon>
        <taxon>Crustacea</taxon>
        <taxon>Branchiopoda</taxon>
        <taxon>Anostraca</taxon>
        <taxon>Artemiidae</taxon>
        <taxon>Artemia</taxon>
    </lineage>
</organism>
<accession>A0AA88L6F9</accession>
<gene>
    <name evidence="2" type="ORF">QYM36_005900</name>
</gene>
<protein>
    <recommendedName>
        <fullName evidence="1">NAD-dependent epimerase/dehydratase domain-containing protein</fullName>
    </recommendedName>
</protein>
<dbReference type="Proteomes" id="UP001187531">
    <property type="component" value="Unassembled WGS sequence"/>
</dbReference>
<dbReference type="PANTHER" id="PTHR43245">
    <property type="entry name" value="BIFUNCTIONAL POLYMYXIN RESISTANCE PROTEIN ARNA"/>
    <property type="match status" value="1"/>
</dbReference>
<feature type="domain" description="NAD-dependent epimerase/dehydratase" evidence="1">
    <location>
        <begin position="6"/>
        <end position="244"/>
    </location>
</feature>
<dbReference type="InterPro" id="IPR050177">
    <property type="entry name" value="Lipid_A_modif_metabolic_enz"/>
</dbReference>